<evidence type="ECO:0000313" key="2">
    <source>
        <dbReference type="Proteomes" id="UP000321947"/>
    </source>
</evidence>
<organism evidence="1 2">
    <name type="scientific">Cucumis melo var. makuwa</name>
    <name type="common">Oriental melon</name>
    <dbReference type="NCBI Taxonomy" id="1194695"/>
    <lineage>
        <taxon>Eukaryota</taxon>
        <taxon>Viridiplantae</taxon>
        <taxon>Streptophyta</taxon>
        <taxon>Embryophyta</taxon>
        <taxon>Tracheophyta</taxon>
        <taxon>Spermatophyta</taxon>
        <taxon>Magnoliopsida</taxon>
        <taxon>eudicotyledons</taxon>
        <taxon>Gunneridae</taxon>
        <taxon>Pentapetalae</taxon>
        <taxon>rosids</taxon>
        <taxon>fabids</taxon>
        <taxon>Cucurbitales</taxon>
        <taxon>Cucurbitaceae</taxon>
        <taxon>Benincaseae</taxon>
        <taxon>Cucumis</taxon>
    </lineage>
</organism>
<name>A0A5D3BYR8_CUCMM</name>
<reference evidence="1 2" key="1">
    <citation type="submission" date="2019-08" db="EMBL/GenBank/DDBJ databases">
        <title>Draft genome sequences of two oriental melons (Cucumis melo L. var makuwa).</title>
        <authorList>
            <person name="Kwon S.-Y."/>
        </authorList>
    </citation>
    <scope>NUCLEOTIDE SEQUENCE [LARGE SCALE GENOMIC DNA]</scope>
    <source>
        <strain evidence="2">cv. Chang Bougi</strain>
        <tissue evidence="1">Leaf</tissue>
    </source>
</reference>
<dbReference type="AlphaFoldDB" id="A0A5D3BYR8"/>
<dbReference type="Gene3D" id="3.10.10.10">
    <property type="entry name" value="HIV Type 1 Reverse Transcriptase, subunit A, domain 1"/>
    <property type="match status" value="1"/>
</dbReference>
<protein>
    <submittedName>
        <fullName evidence="1">RNA-directed DNA polymerase-like protein</fullName>
    </submittedName>
</protein>
<dbReference type="PANTHER" id="PTHR37984:SF5">
    <property type="entry name" value="PROTEIN NYNRIN-LIKE"/>
    <property type="match status" value="1"/>
</dbReference>
<dbReference type="InterPro" id="IPR043502">
    <property type="entry name" value="DNA/RNA_pol_sf"/>
</dbReference>
<dbReference type="GO" id="GO:0003964">
    <property type="term" value="F:RNA-directed DNA polymerase activity"/>
    <property type="evidence" value="ECO:0007669"/>
    <property type="project" value="UniProtKB-KW"/>
</dbReference>
<accession>A0A5D3BYR8</accession>
<keyword evidence="1" id="KW-0548">Nucleotidyltransferase</keyword>
<dbReference type="InterPro" id="IPR050951">
    <property type="entry name" value="Retrovirus_Pol_polyprotein"/>
</dbReference>
<dbReference type="SUPFAM" id="SSF56672">
    <property type="entry name" value="DNA/RNA polymerases"/>
    <property type="match status" value="1"/>
</dbReference>
<evidence type="ECO:0000313" key="1">
    <source>
        <dbReference type="EMBL" id="TYK03326.1"/>
    </source>
</evidence>
<sequence length="142" mass="16457">MNKKIILLPLSKKNEEGINLKPSLHKVLQACTLKKIQDLLEQFPSIKEELTKLPPLQDIEHNIDIVPSSFLPNLPHYRMSPKEYAISHQHIEELRKKRHVQPSISPCIVPPLLTLKKNGSWRMCVDSRAINKITIKYRFPIP</sequence>
<keyword evidence="1" id="KW-0808">Transferase</keyword>
<dbReference type="Proteomes" id="UP000321947">
    <property type="component" value="Unassembled WGS sequence"/>
</dbReference>
<dbReference type="PANTHER" id="PTHR37984">
    <property type="entry name" value="PROTEIN CBG26694"/>
    <property type="match status" value="1"/>
</dbReference>
<proteinExistence type="predicted"/>
<comment type="caution">
    <text evidence="1">The sequence shown here is derived from an EMBL/GenBank/DDBJ whole genome shotgun (WGS) entry which is preliminary data.</text>
</comment>
<gene>
    <name evidence="1" type="ORF">E5676_scaffold6571G00010</name>
</gene>
<keyword evidence="1" id="KW-0695">RNA-directed DNA polymerase</keyword>
<dbReference type="EMBL" id="SSTD01015166">
    <property type="protein sequence ID" value="TYK03326.1"/>
    <property type="molecule type" value="Genomic_DNA"/>
</dbReference>